<protein>
    <submittedName>
        <fullName evidence="1">Uncharacterized protein</fullName>
    </submittedName>
</protein>
<name>A0AAN9QYL6_PHACN</name>
<comment type="caution">
    <text evidence="1">The sequence shown here is derived from an EMBL/GenBank/DDBJ whole genome shotgun (WGS) entry which is preliminary data.</text>
</comment>
<sequence length="76" mass="8312">MLGYTFLASLNQTSDEKIRKPNALTSVCGSQGFSNPLGHIDFNIRNALFGNNQRGGGRGDSNSYVNFGFYIEQCSD</sequence>
<evidence type="ECO:0000313" key="2">
    <source>
        <dbReference type="Proteomes" id="UP001374584"/>
    </source>
</evidence>
<reference evidence="1 2" key="1">
    <citation type="submission" date="2024-01" db="EMBL/GenBank/DDBJ databases">
        <title>The genomes of 5 underutilized Papilionoideae crops provide insights into root nodulation and disease resistanc.</title>
        <authorList>
            <person name="Jiang F."/>
        </authorList>
    </citation>
    <scope>NUCLEOTIDE SEQUENCE [LARGE SCALE GENOMIC DNA]</scope>
    <source>
        <strain evidence="1">JINMINGXINNONG_FW02</strain>
        <tissue evidence="1">Leaves</tissue>
    </source>
</reference>
<proteinExistence type="predicted"/>
<gene>
    <name evidence="1" type="ORF">VNO80_18125</name>
</gene>
<dbReference type="AlphaFoldDB" id="A0AAN9QYL6"/>
<dbReference type="Proteomes" id="UP001374584">
    <property type="component" value="Unassembled WGS sequence"/>
</dbReference>
<keyword evidence="2" id="KW-1185">Reference proteome</keyword>
<dbReference type="EMBL" id="JAYMYR010000007">
    <property type="protein sequence ID" value="KAK7352697.1"/>
    <property type="molecule type" value="Genomic_DNA"/>
</dbReference>
<organism evidence="1 2">
    <name type="scientific">Phaseolus coccineus</name>
    <name type="common">Scarlet runner bean</name>
    <name type="synonym">Phaseolus multiflorus</name>
    <dbReference type="NCBI Taxonomy" id="3886"/>
    <lineage>
        <taxon>Eukaryota</taxon>
        <taxon>Viridiplantae</taxon>
        <taxon>Streptophyta</taxon>
        <taxon>Embryophyta</taxon>
        <taxon>Tracheophyta</taxon>
        <taxon>Spermatophyta</taxon>
        <taxon>Magnoliopsida</taxon>
        <taxon>eudicotyledons</taxon>
        <taxon>Gunneridae</taxon>
        <taxon>Pentapetalae</taxon>
        <taxon>rosids</taxon>
        <taxon>fabids</taxon>
        <taxon>Fabales</taxon>
        <taxon>Fabaceae</taxon>
        <taxon>Papilionoideae</taxon>
        <taxon>50 kb inversion clade</taxon>
        <taxon>NPAAA clade</taxon>
        <taxon>indigoferoid/millettioid clade</taxon>
        <taxon>Phaseoleae</taxon>
        <taxon>Phaseolus</taxon>
    </lineage>
</organism>
<evidence type="ECO:0000313" key="1">
    <source>
        <dbReference type="EMBL" id="KAK7352697.1"/>
    </source>
</evidence>
<accession>A0AAN9QYL6</accession>